<dbReference type="EMBL" id="MU250543">
    <property type="protein sequence ID" value="KAG7443792.1"/>
    <property type="molecule type" value="Genomic_DNA"/>
</dbReference>
<dbReference type="OrthoDB" id="2501127at2759"/>
<protein>
    <submittedName>
        <fullName evidence="2">Uncharacterized protein</fullName>
    </submittedName>
</protein>
<evidence type="ECO:0000313" key="3">
    <source>
        <dbReference type="Proteomes" id="UP000812287"/>
    </source>
</evidence>
<keyword evidence="1" id="KW-0812">Transmembrane</keyword>
<reference evidence="2" key="1">
    <citation type="submission" date="2020-11" db="EMBL/GenBank/DDBJ databases">
        <title>Adaptations for nitrogen fixation in a non-lichenized fungal sporocarp promotes dispersal by wood-feeding termites.</title>
        <authorList>
            <consortium name="DOE Joint Genome Institute"/>
            <person name="Koch R.A."/>
            <person name="Yoon G."/>
            <person name="Arayal U."/>
            <person name="Lail K."/>
            <person name="Amirebrahimi M."/>
            <person name="Labutti K."/>
            <person name="Lipzen A."/>
            <person name="Riley R."/>
            <person name="Barry K."/>
            <person name="Henrissat B."/>
            <person name="Grigoriev I.V."/>
            <person name="Herr J.R."/>
            <person name="Aime M.C."/>
        </authorList>
    </citation>
    <scope>NUCLEOTIDE SEQUENCE</scope>
    <source>
        <strain evidence="2">MCA 3950</strain>
    </source>
</reference>
<sequence>MNFDLPPLRIALHFTLGVFSIILLGLTSARIHYTTNLPAGDPLNGGVDFYDPIVVELLVTTILTIPWCIYIVRIIHKRIDGSLISTFRGELIGLSVLWLFWIVGAAQSSVGTFSLPFLRRLIHTILMQTIWGDLSWCQRYQPCRILTAMLAFAWLGWIVLTLIMVLSIIFSIVNGAFSEPLHGRWDPRASVYTGQMSTRTSAAV</sequence>
<dbReference type="AlphaFoldDB" id="A0A9P7VNB8"/>
<gene>
    <name evidence="2" type="ORF">BT62DRAFT_902107</name>
</gene>
<keyword evidence="1" id="KW-0472">Membrane</keyword>
<keyword evidence="1" id="KW-1133">Transmembrane helix</keyword>
<evidence type="ECO:0000313" key="2">
    <source>
        <dbReference type="EMBL" id="KAG7443792.1"/>
    </source>
</evidence>
<feature type="transmembrane region" description="Helical" evidence="1">
    <location>
        <begin position="148"/>
        <end position="173"/>
    </location>
</feature>
<feature type="transmembrane region" description="Helical" evidence="1">
    <location>
        <begin position="53"/>
        <end position="75"/>
    </location>
</feature>
<accession>A0A9P7VNB8</accession>
<keyword evidence="3" id="KW-1185">Reference proteome</keyword>
<organism evidence="2 3">
    <name type="scientific">Guyanagaster necrorhizus</name>
    <dbReference type="NCBI Taxonomy" id="856835"/>
    <lineage>
        <taxon>Eukaryota</taxon>
        <taxon>Fungi</taxon>
        <taxon>Dikarya</taxon>
        <taxon>Basidiomycota</taxon>
        <taxon>Agaricomycotina</taxon>
        <taxon>Agaricomycetes</taxon>
        <taxon>Agaricomycetidae</taxon>
        <taxon>Agaricales</taxon>
        <taxon>Marasmiineae</taxon>
        <taxon>Physalacriaceae</taxon>
        <taxon>Guyanagaster</taxon>
    </lineage>
</organism>
<feature type="transmembrane region" description="Helical" evidence="1">
    <location>
        <begin position="12"/>
        <end position="33"/>
    </location>
</feature>
<evidence type="ECO:0000256" key="1">
    <source>
        <dbReference type="SAM" id="Phobius"/>
    </source>
</evidence>
<comment type="caution">
    <text evidence="2">The sequence shown here is derived from an EMBL/GenBank/DDBJ whole genome shotgun (WGS) entry which is preliminary data.</text>
</comment>
<proteinExistence type="predicted"/>
<dbReference type="Proteomes" id="UP000812287">
    <property type="component" value="Unassembled WGS sequence"/>
</dbReference>
<dbReference type="GeneID" id="66105780"/>
<name>A0A9P7VNB8_9AGAR</name>
<dbReference type="RefSeq" id="XP_043037292.1">
    <property type="nucleotide sequence ID" value="XM_043183483.1"/>
</dbReference>